<dbReference type="STRING" id="8355.A0A1L8EPH3"/>
<dbReference type="GeneID" id="108703033"/>
<dbReference type="UniPathway" id="UPA00143"/>
<dbReference type="InterPro" id="IPR001496">
    <property type="entry name" value="SOCS_box"/>
</dbReference>
<dbReference type="PROSITE" id="PS50225">
    <property type="entry name" value="SOCS"/>
    <property type="match status" value="1"/>
</dbReference>
<dbReference type="SMART" id="SM00248">
    <property type="entry name" value="ANK"/>
    <property type="match status" value="8"/>
</dbReference>
<dbReference type="Gene3D" id="1.10.750.20">
    <property type="entry name" value="SOCS box"/>
    <property type="match status" value="1"/>
</dbReference>
<reference evidence="5" key="1">
    <citation type="submission" date="2025-08" db="UniProtKB">
        <authorList>
            <consortium name="RefSeq"/>
        </authorList>
    </citation>
    <scope>IDENTIFICATION</scope>
    <source>
        <strain evidence="5">J_2021</strain>
        <tissue evidence="5">Erythrocytes</tissue>
    </source>
</reference>
<dbReference type="InterPro" id="IPR036770">
    <property type="entry name" value="Ankyrin_rpt-contain_sf"/>
</dbReference>
<keyword evidence="4" id="KW-1185">Reference proteome</keyword>
<dbReference type="Proteomes" id="UP000186698">
    <property type="component" value="Chromosome 9_10S"/>
</dbReference>
<dbReference type="KEGG" id="xla:108703033"/>
<dbReference type="AGR" id="Xenbase:XB-GENE-6489291"/>
<evidence type="ECO:0000256" key="1">
    <source>
        <dbReference type="ARBA" id="ARBA00004906"/>
    </source>
</evidence>
<dbReference type="PROSITE" id="PS50297">
    <property type="entry name" value="ANK_REP_REGION"/>
    <property type="match status" value="4"/>
</dbReference>
<dbReference type="SMART" id="SM00969">
    <property type="entry name" value="SOCS_box"/>
    <property type="match status" value="1"/>
</dbReference>
<comment type="pathway">
    <text evidence="1">Protein modification; protein ubiquitination.</text>
</comment>
<sequence length="432" mass="47363">MESVRNQELCKVQILKDNAEMDAQALLGPENIFHAALEVGDLNIIRILGARHANCAMEVKGGELEYQRQTPARFGLAGLWTLEYTQELTTPLCITSAHGYSECVRYLLHRRADPNAAPGGRSPLQEACAGGHADCVQLLLDYGADPNQLSDDGLSPLHYCDTVGSLRCAELLLSHGANVNQGTEETLDSALHLASQLGLLAHVQLYLRQGASINSKNIDGVTPLNAACGGKEGNESAHLELCRILLQAGADPEIPDQQDVRPLHHACRRVDYQLVELLLAASVDVNAADYNGVLPLSCVLQNAEFNQEKNPQVTVQALLNHGARCVCPEAFGKVLRFCSGLPDIIAVLYNTYANLHICSRWKLEIPEEVFQAHESFYTTFFSLSGSVRSLQHLCRYSLRRHFGDQCHCLIPLLPIPRALQDYLLLVTDGSIV</sequence>
<name>A0A1L8EPH3_XENLA</name>
<dbReference type="GO" id="GO:0016567">
    <property type="term" value="P:protein ubiquitination"/>
    <property type="evidence" value="ECO:0007669"/>
    <property type="project" value="UniProtKB-UniPathway"/>
</dbReference>
<dbReference type="PROSITE" id="PS50088">
    <property type="entry name" value="ANK_REPEAT"/>
    <property type="match status" value="5"/>
</dbReference>
<evidence type="ECO:0000313" key="5">
    <source>
        <dbReference type="RefSeq" id="XP_018094429.1"/>
    </source>
</evidence>
<keyword evidence="2" id="KW-0677">Repeat</keyword>
<dbReference type="RefSeq" id="XP_018094429.1">
    <property type="nucleotide sequence ID" value="XM_018238940.2"/>
</dbReference>
<dbReference type="Gene3D" id="1.25.40.20">
    <property type="entry name" value="Ankyrin repeat-containing domain"/>
    <property type="match status" value="3"/>
</dbReference>
<dbReference type="FunFam" id="1.10.750.20:FF:000001">
    <property type="entry name" value="Ankyrin repeat and SOCS box containing 1"/>
    <property type="match status" value="1"/>
</dbReference>
<dbReference type="InterPro" id="IPR002110">
    <property type="entry name" value="Ankyrin_rpt"/>
</dbReference>
<dbReference type="Xenbase" id="XB-GENE-6489291">
    <property type="gene designation" value="asb18.S"/>
</dbReference>
<evidence type="ECO:0000256" key="3">
    <source>
        <dbReference type="ARBA" id="ARBA00023043"/>
    </source>
</evidence>
<dbReference type="OMA" id="PQCTVQT"/>
<evidence type="ECO:0000313" key="6">
    <source>
        <dbReference type="Xenbase" id="XB-GENE-6489291"/>
    </source>
</evidence>
<gene>
    <name evidence="5 6" type="primary">asb18.S</name>
</gene>
<dbReference type="SMART" id="SM00253">
    <property type="entry name" value="SOCS"/>
    <property type="match status" value="1"/>
</dbReference>
<dbReference type="GO" id="GO:0005737">
    <property type="term" value="C:cytoplasm"/>
    <property type="evidence" value="ECO:0000318"/>
    <property type="project" value="GO_Central"/>
</dbReference>
<protein>
    <submittedName>
        <fullName evidence="5">Ankyrin repeat and SOCS box protein 18</fullName>
    </submittedName>
</protein>
<evidence type="ECO:0000256" key="2">
    <source>
        <dbReference type="ARBA" id="ARBA00022737"/>
    </source>
</evidence>
<organism evidence="4 5">
    <name type="scientific">Xenopus laevis</name>
    <name type="common">African clawed frog</name>
    <dbReference type="NCBI Taxonomy" id="8355"/>
    <lineage>
        <taxon>Eukaryota</taxon>
        <taxon>Metazoa</taxon>
        <taxon>Chordata</taxon>
        <taxon>Craniata</taxon>
        <taxon>Vertebrata</taxon>
        <taxon>Euteleostomi</taxon>
        <taxon>Amphibia</taxon>
        <taxon>Batrachia</taxon>
        <taxon>Anura</taxon>
        <taxon>Pipoidea</taxon>
        <taxon>Pipidae</taxon>
        <taxon>Xenopodinae</taxon>
        <taxon>Xenopus</taxon>
        <taxon>Xenopus</taxon>
    </lineage>
</organism>
<dbReference type="CTD" id="108703033"/>
<dbReference type="PANTHER" id="PTHR24171">
    <property type="entry name" value="ANKYRIN REPEAT DOMAIN-CONTAINING PROTEIN 39-RELATED"/>
    <property type="match status" value="1"/>
</dbReference>
<dbReference type="PaxDb" id="8355-A0A1L8EPH3"/>
<dbReference type="CDD" id="cd03723">
    <property type="entry name" value="SOCS_ASB4_ASB18"/>
    <property type="match status" value="1"/>
</dbReference>
<dbReference type="InterPro" id="IPR036036">
    <property type="entry name" value="SOCS_box-like_dom_sf"/>
</dbReference>
<dbReference type="Pfam" id="PF07525">
    <property type="entry name" value="SOCS_box"/>
    <property type="match status" value="1"/>
</dbReference>
<dbReference type="SUPFAM" id="SSF158235">
    <property type="entry name" value="SOCS box-like"/>
    <property type="match status" value="1"/>
</dbReference>
<dbReference type="Bgee" id="108703033">
    <property type="expression patterns" value="Expressed in heart and 1 other cell type or tissue"/>
</dbReference>
<dbReference type="GO" id="GO:0035556">
    <property type="term" value="P:intracellular signal transduction"/>
    <property type="evidence" value="ECO:0007669"/>
    <property type="project" value="InterPro"/>
</dbReference>
<accession>A0A1L8EPH3</accession>
<dbReference type="Pfam" id="PF12796">
    <property type="entry name" value="Ank_2"/>
    <property type="match status" value="2"/>
</dbReference>
<dbReference type="SUPFAM" id="SSF48403">
    <property type="entry name" value="Ankyrin repeat"/>
    <property type="match status" value="1"/>
</dbReference>
<keyword evidence="3" id="KW-0040">ANK repeat</keyword>
<evidence type="ECO:0000313" key="4">
    <source>
        <dbReference type="Proteomes" id="UP000186698"/>
    </source>
</evidence>
<dbReference type="OrthoDB" id="366390at2759"/>
<proteinExistence type="predicted"/>
<dbReference type="AlphaFoldDB" id="A0A1L8EPH3"/>